<dbReference type="PANTHER" id="PTHR11276">
    <property type="entry name" value="DNA POLYMERASE TYPE-X FAMILY MEMBER"/>
    <property type="match status" value="1"/>
</dbReference>
<dbReference type="InterPro" id="IPR043519">
    <property type="entry name" value="NT_sf"/>
</dbReference>
<dbReference type="PRINTS" id="PR00869">
    <property type="entry name" value="DNAPOLX"/>
</dbReference>
<dbReference type="InterPro" id="IPR028207">
    <property type="entry name" value="DNA_pol_B_palm_palm"/>
</dbReference>
<evidence type="ECO:0000256" key="2">
    <source>
        <dbReference type="ARBA" id="ARBA00022679"/>
    </source>
</evidence>
<dbReference type="SMART" id="SM00483">
    <property type="entry name" value="POLXc"/>
    <property type="match status" value="1"/>
</dbReference>
<dbReference type="GO" id="GO:0003887">
    <property type="term" value="F:DNA-directed DNA polymerase activity"/>
    <property type="evidence" value="ECO:0007669"/>
    <property type="project" value="InterPro"/>
</dbReference>
<evidence type="ECO:0000256" key="7">
    <source>
        <dbReference type="ARBA" id="ARBA00022833"/>
    </source>
</evidence>
<dbReference type="PROSITE" id="PS51999">
    <property type="entry name" value="ZF_GRF"/>
    <property type="match status" value="2"/>
</dbReference>
<feature type="domain" description="GRF-type" evidence="11">
    <location>
        <begin position="560"/>
        <end position="606"/>
    </location>
</feature>
<dbReference type="GO" id="GO:0006303">
    <property type="term" value="P:double-strand break repair via nonhomologous end joining"/>
    <property type="evidence" value="ECO:0007669"/>
    <property type="project" value="TreeGrafter"/>
</dbReference>
<evidence type="ECO:0000256" key="8">
    <source>
        <dbReference type="PIRSR" id="PIRSR622312-50"/>
    </source>
</evidence>
<dbReference type="CDD" id="cd00141">
    <property type="entry name" value="NT_POLXc"/>
    <property type="match status" value="1"/>
</dbReference>
<evidence type="ECO:0000256" key="6">
    <source>
        <dbReference type="ARBA" id="ARBA00022771"/>
    </source>
</evidence>
<name>A0A9W7G1Q3_9STRA</name>
<feature type="region of interest" description="Disordered" evidence="10">
    <location>
        <begin position="210"/>
        <end position="255"/>
    </location>
</feature>
<comment type="caution">
    <text evidence="12">The sequence shown here is derived from an EMBL/GenBank/DDBJ whole genome shotgun (WGS) entry which is preliminary data.</text>
</comment>
<feature type="compositionally biased region" description="Pro residues" evidence="10">
    <location>
        <begin position="231"/>
        <end position="240"/>
    </location>
</feature>
<dbReference type="Proteomes" id="UP001165065">
    <property type="component" value="Unassembled WGS sequence"/>
</dbReference>
<dbReference type="InterPro" id="IPR018944">
    <property type="entry name" value="DNA_pol_lambd_fingers_domain"/>
</dbReference>
<keyword evidence="13" id="KW-1185">Reference proteome</keyword>
<sequence length="1239" mass="136089">MGRYEFVSATILACPKKCGAPNNDNRGFTNLEQFFKTRLIRIGMMCESCRVMSDIGSRGCSREMVRISTAGTQANPVVHLYGKGNNLDSYISVDGERVFSSIKPGEGGWKGPLMWGLGGRLRIEVKDGVGVEGVLMATVLDESSQEDAASALVASSQGNAKPVVAQPAKPVVAQPAKPVVAQPSASVRPPVAIGPSSSFFYRPPPSIAPIPSTAPAPSNFPSTTNALHPAAPEPLSPMVPPSESDSETQCSLSQPQKPALLVPSLPQLPPPPSHNLPIPPPAALPVAMRLFMLNCGNCMSLNRIKVLTQAVEKSPLSDRPEFTIGFVDSVATATHLVVDSSVSKESVVAKLGYRTFEELSTYLEEKKVLITTDQWVTALTKSPGPTLPLIEDHMWQGQIIPRKSKKRRTPADSGGGWIAKKRETTANFCNFPDTTKISAASINNPIIANITAHRATAVGGGGSDGGGRAIGEQRGGVGVVKMDEGATGNDTLLPLDPPFHSISNLTAAAASADGTVIDEFQIDEETEKIIIKRCINLGVLKPLDLQQRLSPAKCLEPPLCHCEDRKPAILSSCQRKDSKHFGRTFFKCGLEDVPRQCSFMQWMDEVKSTQPSPLNHASPQRSAQKDSPAKTMAAVPVPVPKCRCAKPLPTLRRTCKSNKNGNQGRNYFSCCITNRKDKCNFFKWEDELQREVNAIVQERTGLHVRVPTPEVTTSPLITKASDPKIQAAKERRSNLTDTSKWACQRPAPHPNSLEAVSLASASTTSKVSRRNGGEGGGQGPFACNQKIANFLNDLSKAHAEGDNNKQDKWRTYNYKKASQVVQRFSLPLDKDNEENFQALGMCKGIGKETMHKIREFAVTGKSTRLEAFKKDETRQAMSVISKVWGLGAKTAKILVNQGIKTIEDLRREFREGRVSLTDQQEIGLRVYEDLLKPIDRADIAKIGETVRKAVNELCPGTDLDIMGSYRRGALSGHDVDCLITNEKFVDNTPRNILEQLVVKLEKEGFMTDHLSMPNREKRFADQYDRSRWYKGESEDKFGSEEHALTKGVEKLPGINKNRDKQSYMGVCQLNGVHKRIDIKFYPRHQLPFAQLYFTGNAYFNRSMRLYAKTVGYSLSDDGLFETMRKRINGESHVVSQGPSLPAKTEEDIFKLMGLVYVAPKDRNAYDAVVTAKLDGLDVEKEELSQDVRELEFDGDLGGSQSFWAEEGRQGKALEGSECDSDFGDFWNDNAKYQYANPEA</sequence>
<dbReference type="InterPro" id="IPR022312">
    <property type="entry name" value="DNA_pol_X"/>
</dbReference>
<dbReference type="Gene3D" id="3.30.460.10">
    <property type="entry name" value="Beta Polymerase, domain 2"/>
    <property type="match status" value="1"/>
</dbReference>
<dbReference type="Gene3D" id="3.30.210.10">
    <property type="entry name" value="DNA polymerase, thumb domain"/>
    <property type="match status" value="1"/>
</dbReference>
<dbReference type="Gene3D" id="1.10.150.20">
    <property type="entry name" value="5' to 3' exonuclease, C-terminal subdomain"/>
    <property type="match status" value="1"/>
</dbReference>
<keyword evidence="5" id="KW-0479">Metal-binding</keyword>
<dbReference type="InterPro" id="IPR027421">
    <property type="entry name" value="DNA_pol_lamdba_lyase_dom_sf"/>
</dbReference>
<keyword evidence="2" id="KW-0808">Transferase</keyword>
<dbReference type="Pfam" id="PF10391">
    <property type="entry name" value="DNA_pol_lambd_f"/>
    <property type="match status" value="1"/>
</dbReference>
<evidence type="ECO:0000259" key="11">
    <source>
        <dbReference type="PROSITE" id="PS51999"/>
    </source>
</evidence>
<dbReference type="GO" id="GO:0003677">
    <property type="term" value="F:DNA binding"/>
    <property type="evidence" value="ECO:0007669"/>
    <property type="project" value="InterPro"/>
</dbReference>
<dbReference type="InterPro" id="IPR029398">
    <property type="entry name" value="PolB_thumb"/>
</dbReference>
<evidence type="ECO:0000256" key="1">
    <source>
        <dbReference type="ARBA" id="ARBA00022634"/>
    </source>
</evidence>
<dbReference type="GO" id="GO:0008270">
    <property type="term" value="F:zinc ion binding"/>
    <property type="evidence" value="ECO:0007669"/>
    <property type="project" value="UniProtKB-KW"/>
</dbReference>
<evidence type="ECO:0000256" key="10">
    <source>
        <dbReference type="SAM" id="MobiDB-lite"/>
    </source>
</evidence>
<dbReference type="Pfam" id="PF14792">
    <property type="entry name" value="DNA_pol_B_palm"/>
    <property type="match status" value="1"/>
</dbReference>
<feature type="compositionally biased region" description="Polar residues" evidence="10">
    <location>
        <begin position="608"/>
        <end position="622"/>
    </location>
</feature>
<feature type="domain" description="GRF-type" evidence="11">
    <location>
        <begin position="642"/>
        <end position="688"/>
    </location>
</feature>
<reference evidence="13" key="1">
    <citation type="journal article" date="2023" name="Commun. Biol.">
        <title>Genome analysis of Parmales, the sister group of diatoms, reveals the evolutionary specialization of diatoms from phago-mixotrophs to photoautotrophs.</title>
        <authorList>
            <person name="Ban H."/>
            <person name="Sato S."/>
            <person name="Yoshikawa S."/>
            <person name="Yamada K."/>
            <person name="Nakamura Y."/>
            <person name="Ichinomiya M."/>
            <person name="Sato N."/>
            <person name="Blanc-Mathieu R."/>
            <person name="Endo H."/>
            <person name="Kuwata A."/>
            <person name="Ogata H."/>
        </authorList>
    </citation>
    <scope>NUCLEOTIDE SEQUENCE [LARGE SCALE GENOMIC DNA]</scope>
</reference>
<feature type="active site" description="Nucleophile; Schiff-base intermediate with DNA; for 5'-dRP lyase activity" evidence="8">
    <location>
        <position position="852"/>
    </location>
</feature>
<evidence type="ECO:0000256" key="3">
    <source>
        <dbReference type="ARBA" id="ARBA00022695"/>
    </source>
</evidence>
<accession>A0A9W7G1Q3</accession>
<dbReference type="OrthoDB" id="205514at2759"/>
<dbReference type="InterPro" id="IPR010666">
    <property type="entry name" value="Znf_GRF"/>
</dbReference>
<dbReference type="AlphaFoldDB" id="A0A9W7G1Q3"/>
<keyword evidence="1" id="KW-0237">DNA synthesis</keyword>
<keyword evidence="6 9" id="KW-0863">Zinc-finger</keyword>
<evidence type="ECO:0000256" key="4">
    <source>
        <dbReference type="ARBA" id="ARBA00022705"/>
    </source>
</evidence>
<keyword evidence="4" id="KW-0235">DNA replication</keyword>
<dbReference type="SUPFAM" id="SSF81301">
    <property type="entry name" value="Nucleotidyltransferase"/>
    <property type="match status" value="1"/>
</dbReference>
<dbReference type="PRINTS" id="PR00870">
    <property type="entry name" value="DNAPOLXBETA"/>
</dbReference>
<evidence type="ECO:0000256" key="5">
    <source>
        <dbReference type="ARBA" id="ARBA00022723"/>
    </source>
</evidence>
<proteinExistence type="predicted"/>
<dbReference type="Gene3D" id="1.10.150.110">
    <property type="entry name" value="DNA polymerase beta, N-terminal domain-like"/>
    <property type="match status" value="1"/>
</dbReference>
<evidence type="ECO:0000256" key="9">
    <source>
        <dbReference type="PROSITE-ProRule" id="PRU01343"/>
    </source>
</evidence>
<dbReference type="EMBL" id="BRYA01000780">
    <property type="protein sequence ID" value="GMI32317.1"/>
    <property type="molecule type" value="Genomic_DNA"/>
</dbReference>
<feature type="region of interest" description="Disordered" evidence="10">
    <location>
        <begin position="608"/>
        <end position="632"/>
    </location>
</feature>
<gene>
    <name evidence="12" type="ORF">TrCOL_g220</name>
</gene>
<dbReference type="InterPro" id="IPR002008">
    <property type="entry name" value="DNA_pol_X_beta-like"/>
</dbReference>
<dbReference type="Pfam" id="PF14791">
    <property type="entry name" value="DNA_pol_B_thumb"/>
    <property type="match status" value="1"/>
</dbReference>
<dbReference type="GO" id="GO:0005634">
    <property type="term" value="C:nucleus"/>
    <property type="evidence" value="ECO:0007669"/>
    <property type="project" value="TreeGrafter"/>
</dbReference>
<dbReference type="SUPFAM" id="SSF81585">
    <property type="entry name" value="PsbU/PolX domain-like"/>
    <property type="match status" value="1"/>
</dbReference>
<dbReference type="PANTHER" id="PTHR11276:SF28">
    <property type="entry name" value="DNA POLYMERASE LAMBDA"/>
    <property type="match status" value="1"/>
</dbReference>
<evidence type="ECO:0000313" key="12">
    <source>
        <dbReference type="EMBL" id="GMI32317.1"/>
    </source>
</evidence>
<protein>
    <recommendedName>
        <fullName evidence="11">GRF-type domain-containing protein</fullName>
    </recommendedName>
</protein>
<dbReference type="InterPro" id="IPR002054">
    <property type="entry name" value="DNA-dir_DNA_pol_X"/>
</dbReference>
<organism evidence="12 13">
    <name type="scientific">Triparma columacea</name>
    <dbReference type="NCBI Taxonomy" id="722753"/>
    <lineage>
        <taxon>Eukaryota</taxon>
        <taxon>Sar</taxon>
        <taxon>Stramenopiles</taxon>
        <taxon>Ochrophyta</taxon>
        <taxon>Bolidophyceae</taxon>
        <taxon>Parmales</taxon>
        <taxon>Triparmaceae</taxon>
        <taxon>Triparma</taxon>
    </lineage>
</organism>
<dbReference type="InterPro" id="IPR037160">
    <property type="entry name" value="DNA_Pol_thumb_sf"/>
</dbReference>
<keyword evidence="3" id="KW-0548">Nucleotidyltransferase</keyword>
<dbReference type="SUPFAM" id="SSF47802">
    <property type="entry name" value="DNA polymerase beta, N-terminal domain-like"/>
    <property type="match status" value="1"/>
</dbReference>
<feature type="region of interest" description="Disordered" evidence="10">
    <location>
        <begin position="723"/>
        <end position="780"/>
    </location>
</feature>
<evidence type="ECO:0000313" key="13">
    <source>
        <dbReference type="Proteomes" id="UP001165065"/>
    </source>
</evidence>
<keyword evidence="7" id="KW-0862">Zinc</keyword>